<dbReference type="EMBL" id="CP110430">
    <property type="protein sequence ID" value="WAQ89085.1"/>
    <property type="molecule type" value="Genomic_DNA"/>
</dbReference>
<evidence type="ECO:0000313" key="2">
    <source>
        <dbReference type="Proteomes" id="UP001164743"/>
    </source>
</evidence>
<keyword evidence="2" id="KW-1185">Reference proteome</keyword>
<accession>A0ABY7CWQ5</accession>
<name>A0ABY7CWQ5_9BASI</name>
<reference evidence="1" key="1">
    <citation type="submission" date="2022-10" db="EMBL/GenBank/DDBJ databases">
        <title>Puccinia triticina Genome sequencing and assembly.</title>
        <authorList>
            <person name="Li C."/>
        </authorList>
    </citation>
    <scope>NUCLEOTIDE SEQUENCE</scope>
    <source>
        <strain evidence="1">Pt15</strain>
    </source>
</reference>
<organism evidence="1 2">
    <name type="scientific">Puccinia triticina</name>
    <dbReference type="NCBI Taxonomy" id="208348"/>
    <lineage>
        <taxon>Eukaryota</taxon>
        <taxon>Fungi</taxon>
        <taxon>Dikarya</taxon>
        <taxon>Basidiomycota</taxon>
        <taxon>Pucciniomycotina</taxon>
        <taxon>Pucciniomycetes</taxon>
        <taxon>Pucciniales</taxon>
        <taxon>Pucciniaceae</taxon>
        <taxon>Puccinia</taxon>
    </lineage>
</organism>
<proteinExistence type="predicted"/>
<protein>
    <submittedName>
        <fullName evidence="1">Uncharacterized protein</fullName>
    </submittedName>
</protein>
<dbReference type="Proteomes" id="UP001164743">
    <property type="component" value="Chromosome 10A"/>
</dbReference>
<evidence type="ECO:0000313" key="1">
    <source>
        <dbReference type="EMBL" id="WAQ89085.1"/>
    </source>
</evidence>
<gene>
    <name evidence="1" type="ORF">PtA15_10A508</name>
</gene>
<dbReference type="GeneID" id="77801586"/>
<sequence>MGFAYRFHRASEYRDLRKKKKESYYHDITGSDQTDILYYRSGNNKRFVELSSKSPGRRGNCTFKRSMSVPSSICLDEKVVSHCCMSGKDMEQSADLDYSTQFRGSPLINLAKCQL</sequence>
<dbReference type="RefSeq" id="XP_053024640.1">
    <property type="nucleotide sequence ID" value="XM_053160691.1"/>
</dbReference>